<organism evidence="1 2">
    <name type="scientific">Roseococcus pinisoli</name>
    <dbReference type="NCBI Taxonomy" id="2835040"/>
    <lineage>
        <taxon>Bacteria</taxon>
        <taxon>Pseudomonadati</taxon>
        <taxon>Pseudomonadota</taxon>
        <taxon>Alphaproteobacteria</taxon>
        <taxon>Acetobacterales</taxon>
        <taxon>Roseomonadaceae</taxon>
        <taxon>Roseococcus</taxon>
    </lineage>
</organism>
<protein>
    <submittedName>
        <fullName evidence="1">Uncharacterized protein</fullName>
    </submittedName>
</protein>
<dbReference type="EMBL" id="JAHCDA010000002">
    <property type="protein sequence ID" value="MBS7811181.1"/>
    <property type="molecule type" value="Genomic_DNA"/>
</dbReference>
<sequence length="57" mass="6443">MAGMLLPDAEDRLQRASGWRRLADTARRLAAKRPADAMHWLREAAQAEREADRLEAA</sequence>
<evidence type="ECO:0000313" key="2">
    <source>
        <dbReference type="Proteomes" id="UP000766336"/>
    </source>
</evidence>
<reference evidence="1 2" key="1">
    <citation type="submission" date="2021-05" db="EMBL/GenBank/DDBJ databases">
        <title>Roseococcus sp. XZZS9, whole genome shotgun sequencing project.</title>
        <authorList>
            <person name="Zhao G."/>
            <person name="Shen L."/>
        </authorList>
    </citation>
    <scope>NUCLEOTIDE SEQUENCE [LARGE SCALE GENOMIC DNA]</scope>
    <source>
        <strain evidence="1 2">XZZS9</strain>
    </source>
</reference>
<keyword evidence="2" id="KW-1185">Reference proteome</keyword>
<evidence type="ECO:0000313" key="1">
    <source>
        <dbReference type="EMBL" id="MBS7811181.1"/>
    </source>
</evidence>
<dbReference type="Proteomes" id="UP000766336">
    <property type="component" value="Unassembled WGS sequence"/>
</dbReference>
<gene>
    <name evidence="1" type="ORF">KHU32_09550</name>
</gene>
<accession>A0ABS5QD32</accession>
<dbReference type="RefSeq" id="WP_213669870.1">
    <property type="nucleotide sequence ID" value="NZ_JAHCDA010000002.1"/>
</dbReference>
<name>A0ABS5QD32_9PROT</name>
<proteinExistence type="predicted"/>
<comment type="caution">
    <text evidence="1">The sequence shown here is derived from an EMBL/GenBank/DDBJ whole genome shotgun (WGS) entry which is preliminary data.</text>
</comment>